<dbReference type="RefSeq" id="WP_100083128.1">
    <property type="nucleotide sequence ID" value="NZ_NQVN01000029.1"/>
</dbReference>
<keyword evidence="10" id="KW-1185">Reference proteome</keyword>
<feature type="transmembrane region" description="Helical" evidence="7">
    <location>
        <begin position="173"/>
        <end position="197"/>
    </location>
</feature>
<organism evidence="9 10">
    <name type="scientific">Pleomorphomonas carboxyditropha</name>
    <dbReference type="NCBI Taxonomy" id="2023338"/>
    <lineage>
        <taxon>Bacteria</taxon>
        <taxon>Pseudomonadati</taxon>
        <taxon>Pseudomonadota</taxon>
        <taxon>Alphaproteobacteria</taxon>
        <taxon>Hyphomicrobiales</taxon>
        <taxon>Pleomorphomonadaceae</taxon>
        <taxon>Pleomorphomonas</taxon>
    </lineage>
</organism>
<accession>A0A2G9WPF4</accession>
<evidence type="ECO:0000256" key="5">
    <source>
        <dbReference type="ARBA" id="ARBA00022989"/>
    </source>
</evidence>
<dbReference type="OrthoDB" id="7375219at2"/>
<dbReference type="SUPFAM" id="SSF161098">
    <property type="entry name" value="MetI-like"/>
    <property type="match status" value="1"/>
</dbReference>
<dbReference type="InterPro" id="IPR000515">
    <property type="entry name" value="MetI-like"/>
</dbReference>
<dbReference type="Proteomes" id="UP000231070">
    <property type="component" value="Unassembled WGS sequence"/>
</dbReference>
<keyword evidence="3" id="KW-1003">Cell membrane</keyword>
<dbReference type="PANTHER" id="PTHR30193:SF37">
    <property type="entry name" value="INNER MEMBRANE ABC TRANSPORTER PERMEASE PROTEIN YCJO"/>
    <property type="match status" value="1"/>
</dbReference>
<evidence type="ECO:0000256" key="4">
    <source>
        <dbReference type="ARBA" id="ARBA00022692"/>
    </source>
</evidence>
<feature type="domain" description="ABC transmembrane type-1" evidence="8">
    <location>
        <begin position="86"/>
        <end position="301"/>
    </location>
</feature>
<dbReference type="EMBL" id="NQVN01000029">
    <property type="protein sequence ID" value="PIO96598.1"/>
    <property type="molecule type" value="Genomic_DNA"/>
</dbReference>
<dbReference type="Gene3D" id="1.10.3720.10">
    <property type="entry name" value="MetI-like"/>
    <property type="match status" value="1"/>
</dbReference>
<evidence type="ECO:0000256" key="2">
    <source>
        <dbReference type="ARBA" id="ARBA00022448"/>
    </source>
</evidence>
<feature type="transmembrane region" description="Helical" evidence="7">
    <location>
        <begin position="217"/>
        <end position="243"/>
    </location>
</feature>
<evidence type="ECO:0000256" key="1">
    <source>
        <dbReference type="ARBA" id="ARBA00004651"/>
    </source>
</evidence>
<evidence type="ECO:0000256" key="3">
    <source>
        <dbReference type="ARBA" id="ARBA00022475"/>
    </source>
</evidence>
<dbReference type="InterPro" id="IPR051393">
    <property type="entry name" value="ABC_transporter_permease"/>
</dbReference>
<feature type="transmembrane region" description="Helical" evidence="7">
    <location>
        <begin position="30"/>
        <end position="57"/>
    </location>
</feature>
<gene>
    <name evidence="9" type="ORF">CJ014_24420</name>
</gene>
<feature type="transmembrane region" description="Helical" evidence="7">
    <location>
        <begin position="283"/>
        <end position="304"/>
    </location>
</feature>
<dbReference type="CDD" id="cd06261">
    <property type="entry name" value="TM_PBP2"/>
    <property type="match status" value="1"/>
</dbReference>
<dbReference type="InterPro" id="IPR035906">
    <property type="entry name" value="MetI-like_sf"/>
</dbReference>
<sequence length="313" mass="34235">MARTASNRVAAGIPAAAGLTSRQREAIAGYFFVLPDALGLLVFIGVPMILALAMAFFDVDGFGGYRFVGIGNYQRLAADPLFWKSFRVTATYVLWLVPALYVSGLGLALLVKRTNAFNGLMRCLFFMPQMVSLVVVALVWQVLAVDKIGVIPRLVSALGLGSFSFLGDPQLALFAVIFVSVWFLMGFYMLIFLGGLQDIPSEYYEAARIDGAGPLQSFWYITLPLLRPTSFFVLIVSMVAAVAGAQTFDLVYVMTRGGPANSTMMTIYYIYQQAFQYNAFGYAGALASILVLALMGITIVLFVFTRGGRFNYE</sequence>
<keyword evidence="5 7" id="KW-1133">Transmembrane helix</keyword>
<feature type="transmembrane region" description="Helical" evidence="7">
    <location>
        <begin position="92"/>
        <end position="111"/>
    </location>
</feature>
<feature type="transmembrane region" description="Helical" evidence="7">
    <location>
        <begin position="123"/>
        <end position="143"/>
    </location>
</feature>
<comment type="caution">
    <text evidence="9">The sequence shown here is derived from an EMBL/GenBank/DDBJ whole genome shotgun (WGS) entry which is preliminary data.</text>
</comment>
<evidence type="ECO:0000256" key="6">
    <source>
        <dbReference type="ARBA" id="ARBA00023136"/>
    </source>
</evidence>
<feature type="transmembrane region" description="Helical" evidence="7">
    <location>
        <begin position="250"/>
        <end position="271"/>
    </location>
</feature>
<reference evidence="9 10" key="1">
    <citation type="submission" date="2017-08" db="EMBL/GenBank/DDBJ databases">
        <title>Pleomorphomonas carboxidotrophicus sp. nov., a new mesophilic hydrogenogenic carboxidotroph.</title>
        <authorList>
            <person name="Esquivel-Elizondo S."/>
            <person name="Krajmalnik-Brown R."/>
            <person name="Maldonado J."/>
        </authorList>
    </citation>
    <scope>NUCLEOTIDE SEQUENCE [LARGE SCALE GENOMIC DNA]</scope>
    <source>
        <strain evidence="9 10">SVCO-16</strain>
    </source>
</reference>
<dbReference type="AlphaFoldDB" id="A0A2G9WPF4"/>
<keyword evidence="4 7" id="KW-0812">Transmembrane</keyword>
<proteinExistence type="inferred from homology"/>
<comment type="similarity">
    <text evidence="7">Belongs to the binding-protein-dependent transport system permease family.</text>
</comment>
<protein>
    <submittedName>
        <fullName evidence="9">Sugar ABC transporter permease</fullName>
    </submittedName>
</protein>
<dbReference type="PANTHER" id="PTHR30193">
    <property type="entry name" value="ABC TRANSPORTER PERMEASE PROTEIN"/>
    <property type="match status" value="1"/>
</dbReference>
<dbReference type="PROSITE" id="PS50928">
    <property type="entry name" value="ABC_TM1"/>
    <property type="match status" value="1"/>
</dbReference>
<dbReference type="GO" id="GO:0055085">
    <property type="term" value="P:transmembrane transport"/>
    <property type="evidence" value="ECO:0007669"/>
    <property type="project" value="InterPro"/>
</dbReference>
<keyword evidence="6 7" id="KW-0472">Membrane</keyword>
<evidence type="ECO:0000313" key="9">
    <source>
        <dbReference type="EMBL" id="PIO96598.1"/>
    </source>
</evidence>
<name>A0A2G9WPF4_9HYPH</name>
<dbReference type="GO" id="GO:0005886">
    <property type="term" value="C:plasma membrane"/>
    <property type="evidence" value="ECO:0007669"/>
    <property type="project" value="UniProtKB-SubCell"/>
</dbReference>
<evidence type="ECO:0000259" key="8">
    <source>
        <dbReference type="PROSITE" id="PS50928"/>
    </source>
</evidence>
<dbReference type="Pfam" id="PF00528">
    <property type="entry name" value="BPD_transp_1"/>
    <property type="match status" value="1"/>
</dbReference>
<keyword evidence="2 7" id="KW-0813">Transport</keyword>
<evidence type="ECO:0000313" key="10">
    <source>
        <dbReference type="Proteomes" id="UP000231070"/>
    </source>
</evidence>
<feature type="transmembrane region" description="Helical" evidence="7">
    <location>
        <begin position="149"/>
        <end position="166"/>
    </location>
</feature>
<comment type="subcellular location">
    <subcellularLocation>
        <location evidence="1 7">Cell membrane</location>
        <topology evidence="1 7">Multi-pass membrane protein</topology>
    </subcellularLocation>
</comment>
<evidence type="ECO:0000256" key="7">
    <source>
        <dbReference type="RuleBase" id="RU363032"/>
    </source>
</evidence>